<dbReference type="EC" id="5.2.1.8" evidence="2"/>
<dbReference type="Proteomes" id="UP000698800">
    <property type="component" value="Unassembled WGS sequence"/>
</dbReference>
<dbReference type="InterPro" id="IPR020892">
    <property type="entry name" value="Cyclophilin-type_PPIase_CS"/>
</dbReference>
<dbReference type="GO" id="GO:0016018">
    <property type="term" value="F:cyclosporin A binding"/>
    <property type="evidence" value="ECO:0007669"/>
    <property type="project" value="TreeGrafter"/>
</dbReference>
<comment type="caution">
    <text evidence="7">The sequence shown here is derived from an EMBL/GenBank/DDBJ whole genome shotgun (WGS) entry which is preliminary data.</text>
</comment>
<dbReference type="GO" id="GO:0005737">
    <property type="term" value="C:cytoplasm"/>
    <property type="evidence" value="ECO:0007669"/>
    <property type="project" value="TreeGrafter"/>
</dbReference>
<gene>
    <name evidence="7" type="ORF">FGG08_001541</name>
</gene>
<feature type="region of interest" description="Disordered" evidence="5">
    <location>
        <begin position="365"/>
        <end position="457"/>
    </location>
</feature>
<dbReference type="Pfam" id="PF00160">
    <property type="entry name" value="Pro_isomerase"/>
    <property type="match status" value="1"/>
</dbReference>
<comment type="catalytic activity">
    <reaction evidence="1">
        <text>[protein]-peptidylproline (omega=180) = [protein]-peptidylproline (omega=0)</text>
        <dbReference type="Rhea" id="RHEA:16237"/>
        <dbReference type="Rhea" id="RHEA-COMP:10747"/>
        <dbReference type="Rhea" id="RHEA-COMP:10748"/>
        <dbReference type="ChEBI" id="CHEBI:83833"/>
        <dbReference type="ChEBI" id="CHEBI:83834"/>
        <dbReference type="EC" id="5.2.1.8"/>
    </reaction>
</comment>
<proteinExistence type="predicted"/>
<evidence type="ECO:0000259" key="6">
    <source>
        <dbReference type="PROSITE" id="PS50072"/>
    </source>
</evidence>
<dbReference type="PROSITE" id="PS50072">
    <property type="entry name" value="CSA_PPIASE_2"/>
    <property type="match status" value="1"/>
</dbReference>
<dbReference type="OrthoDB" id="407558at2759"/>
<feature type="compositionally biased region" description="Basic residues" evidence="5">
    <location>
        <begin position="238"/>
        <end position="247"/>
    </location>
</feature>
<dbReference type="PANTHER" id="PTHR11071:SF561">
    <property type="entry name" value="PEPTIDYL-PROLYL CIS-TRANS ISOMERASE D-RELATED"/>
    <property type="match status" value="1"/>
</dbReference>
<evidence type="ECO:0000313" key="8">
    <source>
        <dbReference type="Proteomes" id="UP000698800"/>
    </source>
</evidence>
<feature type="region of interest" description="Disordered" evidence="5">
    <location>
        <begin position="144"/>
        <end position="352"/>
    </location>
</feature>
<feature type="compositionally biased region" description="Basic and acidic residues" evidence="5">
    <location>
        <begin position="180"/>
        <end position="195"/>
    </location>
</feature>
<evidence type="ECO:0000256" key="3">
    <source>
        <dbReference type="ARBA" id="ARBA00023110"/>
    </source>
</evidence>
<feature type="compositionally biased region" description="Basic residues" evidence="5">
    <location>
        <begin position="315"/>
        <end position="326"/>
    </location>
</feature>
<evidence type="ECO:0000256" key="4">
    <source>
        <dbReference type="ARBA" id="ARBA00023235"/>
    </source>
</evidence>
<dbReference type="InterPro" id="IPR002130">
    <property type="entry name" value="Cyclophilin-type_PPIase_dom"/>
</dbReference>
<keyword evidence="4" id="KW-0413">Isomerase</keyword>
<dbReference type="EMBL" id="JAGHQL010000021">
    <property type="protein sequence ID" value="KAH0544278.1"/>
    <property type="molecule type" value="Genomic_DNA"/>
</dbReference>
<evidence type="ECO:0000256" key="2">
    <source>
        <dbReference type="ARBA" id="ARBA00013194"/>
    </source>
</evidence>
<dbReference type="PANTHER" id="PTHR11071">
    <property type="entry name" value="PEPTIDYL-PROLYL CIS-TRANS ISOMERASE"/>
    <property type="match status" value="1"/>
</dbReference>
<organism evidence="7 8">
    <name type="scientific">Glutinoglossum americanum</name>
    <dbReference type="NCBI Taxonomy" id="1670608"/>
    <lineage>
        <taxon>Eukaryota</taxon>
        <taxon>Fungi</taxon>
        <taxon>Dikarya</taxon>
        <taxon>Ascomycota</taxon>
        <taxon>Pezizomycotina</taxon>
        <taxon>Geoglossomycetes</taxon>
        <taxon>Geoglossales</taxon>
        <taxon>Geoglossaceae</taxon>
        <taxon>Glutinoglossum</taxon>
    </lineage>
</organism>
<reference evidence="7" key="1">
    <citation type="submission" date="2021-03" db="EMBL/GenBank/DDBJ databases">
        <title>Comparative genomics and phylogenomic investigation of the class Geoglossomycetes provide insights into ecological specialization and systematics.</title>
        <authorList>
            <person name="Melie T."/>
            <person name="Pirro S."/>
            <person name="Miller A.N."/>
            <person name="Quandt A."/>
        </authorList>
    </citation>
    <scope>NUCLEOTIDE SEQUENCE</scope>
    <source>
        <strain evidence="7">GBOQ0MN5Z8</strain>
    </source>
</reference>
<feature type="compositionally biased region" description="Basic residues" evidence="5">
    <location>
        <begin position="444"/>
        <end position="457"/>
    </location>
</feature>
<keyword evidence="3" id="KW-0697">Rotamase</keyword>
<dbReference type="GO" id="GO:0003755">
    <property type="term" value="F:peptidyl-prolyl cis-trans isomerase activity"/>
    <property type="evidence" value="ECO:0007669"/>
    <property type="project" value="UniProtKB-KW"/>
</dbReference>
<feature type="compositionally biased region" description="Basic and acidic residues" evidence="5">
    <location>
        <begin position="157"/>
        <end position="173"/>
    </location>
</feature>
<dbReference type="InterPro" id="IPR029000">
    <property type="entry name" value="Cyclophilin-like_dom_sf"/>
</dbReference>
<evidence type="ECO:0000313" key="7">
    <source>
        <dbReference type="EMBL" id="KAH0544278.1"/>
    </source>
</evidence>
<dbReference type="SUPFAM" id="SSF50891">
    <property type="entry name" value="Cyclophilin-like"/>
    <property type="match status" value="1"/>
</dbReference>
<accession>A0A9P8IBB3</accession>
<evidence type="ECO:0000256" key="1">
    <source>
        <dbReference type="ARBA" id="ARBA00000971"/>
    </source>
</evidence>
<dbReference type="FunFam" id="2.40.100.10:FF:000025">
    <property type="entry name" value="Peptidyl-prolyl cis-trans isomerase CYP19-2"/>
    <property type="match status" value="1"/>
</dbReference>
<feature type="compositionally biased region" description="Basic residues" evidence="5">
    <location>
        <begin position="336"/>
        <end position="352"/>
    </location>
</feature>
<protein>
    <recommendedName>
        <fullName evidence="2">peptidylprolyl isomerase</fullName>
        <ecNumber evidence="2">5.2.1.8</ecNumber>
    </recommendedName>
</protein>
<feature type="compositionally biased region" description="Basic residues" evidence="5">
    <location>
        <begin position="287"/>
        <end position="305"/>
    </location>
</feature>
<dbReference type="Gene3D" id="2.40.100.10">
    <property type="entry name" value="Cyclophilin-like"/>
    <property type="match status" value="1"/>
</dbReference>
<sequence>MREDYSNGSCSFRALCTGKLGHNMSYKGSPFHRIIDEFMVQGGDITKGNGTGGKSIYGKEFEDENIGWRKIDKEGLVCMANRGPGTNSSQFFITLAPCEHLNAKHTVFGHIVSGQQALERMAKLKVNKDDQPYDDVLIVHCGELEKRGKPTQPSVKELSRESVPRRSPVDESRRGRKRQRECSDIDEKHSYDDRHSPRKSVSRSPRSKTNSPPRPRRRKHQRKHDRSSSPRSPSLPPKKIRYYRRRSNSLDSTLRGRSRIRSASRTSSAASPSERKGKTNQNSSRSPPRHSSPHRQRSPRYRPRSRSYTFSRSPPLRRRHRHRSRSPSRSVERDRYHYHRHRRPSWHSRDYHRRPKDHYRYNEERRADEDRIRREEEAREGGEDRYQGIIEDDKRNGGGDGYDARGGDHWYRPSRGYVDRGDSGRLGDAENVGGPPDGEPGVKFKGRGSMKYRERRW</sequence>
<keyword evidence="8" id="KW-1185">Reference proteome</keyword>
<evidence type="ECO:0000256" key="5">
    <source>
        <dbReference type="SAM" id="MobiDB-lite"/>
    </source>
</evidence>
<name>A0A9P8IBB3_9PEZI</name>
<dbReference type="AlphaFoldDB" id="A0A9P8IBB3"/>
<feature type="compositionally biased region" description="Basic residues" evidence="5">
    <location>
        <begin position="214"/>
        <end position="225"/>
    </location>
</feature>
<feature type="domain" description="PPIase cyclophilin-type" evidence="6">
    <location>
        <begin position="11"/>
        <end position="143"/>
    </location>
</feature>
<feature type="compositionally biased region" description="Low complexity" evidence="5">
    <location>
        <begin position="263"/>
        <end position="272"/>
    </location>
</feature>
<dbReference type="GO" id="GO:0006457">
    <property type="term" value="P:protein folding"/>
    <property type="evidence" value="ECO:0007669"/>
    <property type="project" value="InterPro"/>
</dbReference>
<dbReference type="PROSITE" id="PS00170">
    <property type="entry name" value="CSA_PPIASE_1"/>
    <property type="match status" value="1"/>
</dbReference>
<dbReference type="PRINTS" id="PR00153">
    <property type="entry name" value="CSAPPISMRASE"/>
</dbReference>
<feature type="compositionally biased region" description="Basic and acidic residues" evidence="5">
    <location>
        <begin position="365"/>
        <end position="428"/>
    </location>
</feature>